<protein>
    <submittedName>
        <fullName evidence="2">Uncharacterized protein</fullName>
    </submittedName>
</protein>
<dbReference type="AlphaFoldDB" id="A0A9N7U2N4"/>
<dbReference type="EMBL" id="CADEAL010000640">
    <property type="protein sequence ID" value="CAB1423202.1"/>
    <property type="molecule type" value="Genomic_DNA"/>
</dbReference>
<sequence>MADTIALKPQSSPAGRSRALTSSVLFAASRWEVIFYSSCSVSSHLSAQMSNEYGSSSCCRLINTSLARGAVRPGCVTAPPPTASRRGARAEHALQRRPRGRARQLVPRRNKAAALSAPLVMVFITFTMKTMTKELCSVLFDGIF</sequence>
<evidence type="ECO:0000313" key="2">
    <source>
        <dbReference type="EMBL" id="CAB1423202.1"/>
    </source>
</evidence>
<comment type="caution">
    <text evidence="2">The sequence shown here is derived from an EMBL/GenBank/DDBJ whole genome shotgun (WGS) entry which is preliminary data.</text>
</comment>
<gene>
    <name evidence="2" type="ORF">PLEPLA_LOCUS11120</name>
</gene>
<feature type="region of interest" description="Disordered" evidence="1">
    <location>
        <begin position="78"/>
        <end position="107"/>
    </location>
</feature>
<feature type="compositionally biased region" description="Basic residues" evidence="1">
    <location>
        <begin position="95"/>
        <end position="107"/>
    </location>
</feature>
<dbReference type="Proteomes" id="UP001153269">
    <property type="component" value="Unassembled WGS sequence"/>
</dbReference>
<evidence type="ECO:0000313" key="3">
    <source>
        <dbReference type="Proteomes" id="UP001153269"/>
    </source>
</evidence>
<accession>A0A9N7U2N4</accession>
<proteinExistence type="predicted"/>
<evidence type="ECO:0000256" key="1">
    <source>
        <dbReference type="SAM" id="MobiDB-lite"/>
    </source>
</evidence>
<organism evidence="2 3">
    <name type="scientific">Pleuronectes platessa</name>
    <name type="common">European plaice</name>
    <dbReference type="NCBI Taxonomy" id="8262"/>
    <lineage>
        <taxon>Eukaryota</taxon>
        <taxon>Metazoa</taxon>
        <taxon>Chordata</taxon>
        <taxon>Craniata</taxon>
        <taxon>Vertebrata</taxon>
        <taxon>Euteleostomi</taxon>
        <taxon>Actinopterygii</taxon>
        <taxon>Neopterygii</taxon>
        <taxon>Teleostei</taxon>
        <taxon>Neoteleostei</taxon>
        <taxon>Acanthomorphata</taxon>
        <taxon>Carangaria</taxon>
        <taxon>Pleuronectiformes</taxon>
        <taxon>Pleuronectoidei</taxon>
        <taxon>Pleuronectidae</taxon>
        <taxon>Pleuronectes</taxon>
    </lineage>
</organism>
<name>A0A9N7U2N4_PLEPL</name>
<reference evidence="2" key="1">
    <citation type="submission" date="2020-03" db="EMBL/GenBank/DDBJ databases">
        <authorList>
            <person name="Weist P."/>
        </authorList>
    </citation>
    <scope>NUCLEOTIDE SEQUENCE</scope>
</reference>
<keyword evidence="3" id="KW-1185">Reference proteome</keyword>